<dbReference type="OrthoDB" id="9803818at2"/>
<accession>A0A3M9NIB5</accession>
<keyword evidence="4 8" id="KW-0547">Nucleotide-binding</keyword>
<comment type="subunit">
    <text evidence="8">Homodimer.</text>
</comment>
<dbReference type="RefSeq" id="WP_123120336.1">
    <property type="nucleotide sequence ID" value="NZ_RJJR01000005.1"/>
</dbReference>
<keyword evidence="3 8" id="KW-0479">Metal-binding</keyword>
<dbReference type="Pfam" id="PF02540">
    <property type="entry name" value="NAD_synthase"/>
    <property type="match status" value="2"/>
</dbReference>
<feature type="domain" description="NAD/GMP synthase" evidence="11">
    <location>
        <begin position="170"/>
        <end position="311"/>
    </location>
</feature>
<dbReference type="Proteomes" id="UP000267223">
    <property type="component" value="Unassembled WGS sequence"/>
</dbReference>
<dbReference type="NCBIfam" id="NF002048">
    <property type="entry name" value="PRK00876.1"/>
    <property type="match status" value="1"/>
</dbReference>
<feature type="binding site" evidence="8">
    <location>
        <position position="52"/>
    </location>
    <ligand>
        <name>Mg(2+)</name>
        <dbReference type="ChEBI" id="CHEBI:18420"/>
    </ligand>
</feature>
<keyword evidence="13" id="KW-1185">Reference proteome</keyword>
<dbReference type="Gene3D" id="3.40.50.620">
    <property type="entry name" value="HUPs"/>
    <property type="match status" value="1"/>
</dbReference>
<dbReference type="InterPro" id="IPR022926">
    <property type="entry name" value="NH(3)-dep_NAD(+)_synth"/>
</dbReference>
<keyword evidence="5 8" id="KW-0067">ATP-binding</keyword>
<proteinExistence type="inferred from homology"/>
<evidence type="ECO:0000256" key="4">
    <source>
        <dbReference type="ARBA" id="ARBA00022741"/>
    </source>
</evidence>
<name>A0A3M9NIB5_9BACT</name>
<evidence type="ECO:0000313" key="12">
    <source>
        <dbReference type="EMBL" id="RNI37494.1"/>
    </source>
</evidence>
<reference evidence="12 13" key="1">
    <citation type="submission" date="2018-11" db="EMBL/GenBank/DDBJ databases">
        <title>Draft genome sequence of Ferruginibacter sp. BO-59.</title>
        <authorList>
            <person name="Im W.T."/>
        </authorList>
    </citation>
    <scope>NUCLEOTIDE SEQUENCE [LARGE SCALE GENOMIC DNA]</scope>
    <source>
        <strain evidence="12 13">BO-59</strain>
    </source>
</reference>
<keyword evidence="7 8" id="KW-0520">NAD</keyword>
<evidence type="ECO:0000313" key="13">
    <source>
        <dbReference type="Proteomes" id="UP000267223"/>
    </source>
</evidence>
<dbReference type="SUPFAM" id="SSF52402">
    <property type="entry name" value="Adenine nucleotide alpha hydrolases-like"/>
    <property type="match status" value="1"/>
</dbReference>
<dbReference type="NCBIfam" id="TIGR00552">
    <property type="entry name" value="nadE"/>
    <property type="match status" value="1"/>
</dbReference>
<dbReference type="HAMAP" id="MF_00193">
    <property type="entry name" value="NadE_ammonia_dep"/>
    <property type="match status" value="1"/>
</dbReference>
<dbReference type="CDD" id="cd00553">
    <property type="entry name" value="NAD_synthase"/>
    <property type="match status" value="1"/>
</dbReference>
<dbReference type="GO" id="GO:0004359">
    <property type="term" value="F:glutaminase activity"/>
    <property type="evidence" value="ECO:0007669"/>
    <property type="project" value="InterPro"/>
</dbReference>
<evidence type="ECO:0000256" key="7">
    <source>
        <dbReference type="ARBA" id="ARBA00023027"/>
    </source>
</evidence>
<evidence type="ECO:0000256" key="3">
    <source>
        <dbReference type="ARBA" id="ARBA00022723"/>
    </source>
</evidence>
<evidence type="ECO:0000259" key="11">
    <source>
        <dbReference type="Pfam" id="PF02540"/>
    </source>
</evidence>
<dbReference type="InterPro" id="IPR014729">
    <property type="entry name" value="Rossmann-like_a/b/a_fold"/>
</dbReference>
<comment type="pathway">
    <text evidence="8">Cofactor biosynthesis; NAD(+) biosynthesis; NAD(+) from deamido-NAD(+) (ammonia route): step 1/1.</text>
</comment>
<feature type="binding site" description="in other chain" evidence="8">
    <location>
        <position position="217"/>
    </location>
    <ligand>
        <name>deamido-NAD(+)</name>
        <dbReference type="ChEBI" id="CHEBI:58437"/>
        <note>ligand shared between two neighboring subunits</note>
    </ligand>
</feature>
<dbReference type="InterPro" id="IPR022310">
    <property type="entry name" value="NAD/GMP_synthase"/>
</dbReference>
<comment type="caution">
    <text evidence="8">Lacks conserved residue(s) required for the propagation of feature annotation.</text>
</comment>
<comment type="function">
    <text evidence="8">Catalyzes the ATP-dependent amidation of deamido-NAD to form NAD. Uses ammonia as a nitrogen source.</text>
</comment>
<feature type="binding site" evidence="8">
    <location>
        <begin position="46"/>
        <end position="53"/>
    </location>
    <ligand>
        <name>ATP</name>
        <dbReference type="ChEBI" id="CHEBI:30616"/>
    </ligand>
</feature>
<dbReference type="GO" id="GO:0008795">
    <property type="term" value="F:NAD+ synthase activity"/>
    <property type="evidence" value="ECO:0007669"/>
    <property type="project" value="UniProtKB-UniRule"/>
</dbReference>
<gene>
    <name evidence="8 12" type="primary">nadE</name>
    <name evidence="12" type="ORF">EFY79_08860</name>
</gene>
<feature type="binding site" evidence="8">
    <location>
        <position position="224"/>
    </location>
    <ligand>
        <name>deamido-NAD(+)</name>
        <dbReference type="ChEBI" id="CHEBI:58437"/>
        <note>ligand shared between two neighboring subunits</note>
    </ligand>
</feature>
<dbReference type="EMBL" id="RJJR01000005">
    <property type="protein sequence ID" value="RNI37494.1"/>
    <property type="molecule type" value="Genomic_DNA"/>
</dbReference>
<keyword evidence="2 8" id="KW-0436">Ligase</keyword>
<evidence type="ECO:0000256" key="10">
    <source>
        <dbReference type="RuleBase" id="RU003812"/>
    </source>
</evidence>
<evidence type="ECO:0000256" key="9">
    <source>
        <dbReference type="RuleBase" id="RU003811"/>
    </source>
</evidence>
<evidence type="ECO:0000256" key="2">
    <source>
        <dbReference type="ARBA" id="ARBA00022598"/>
    </source>
</evidence>
<dbReference type="GO" id="GO:0005524">
    <property type="term" value="F:ATP binding"/>
    <property type="evidence" value="ECO:0007669"/>
    <property type="project" value="UniProtKB-UniRule"/>
</dbReference>
<evidence type="ECO:0000256" key="8">
    <source>
        <dbReference type="HAMAP-Rule" id="MF_00193"/>
    </source>
</evidence>
<dbReference type="GO" id="GO:0005737">
    <property type="term" value="C:cytoplasm"/>
    <property type="evidence" value="ECO:0007669"/>
    <property type="project" value="InterPro"/>
</dbReference>
<dbReference type="PANTHER" id="PTHR23090:SF9">
    <property type="entry name" value="GLUTAMINE-DEPENDENT NAD(+) SYNTHETASE"/>
    <property type="match status" value="1"/>
</dbReference>
<dbReference type="UniPathway" id="UPA00253">
    <property type="reaction ID" value="UER00333"/>
</dbReference>
<feature type="domain" description="NAD/GMP synthase" evidence="11">
    <location>
        <begin position="25"/>
        <end position="110"/>
    </location>
</feature>
<feature type="binding site" description="in other chain" evidence="8">
    <location>
        <position position="184"/>
    </location>
    <ligand>
        <name>deamido-NAD(+)</name>
        <dbReference type="ChEBI" id="CHEBI:58437"/>
        <note>ligand shared between two neighboring subunits</note>
    </ligand>
</feature>
<dbReference type="EC" id="6.3.1.5" evidence="8 10"/>
<evidence type="ECO:0000256" key="5">
    <source>
        <dbReference type="ARBA" id="ARBA00022840"/>
    </source>
</evidence>
<feature type="binding site" evidence="8">
    <location>
        <position position="204"/>
    </location>
    <ligand>
        <name>ATP</name>
        <dbReference type="ChEBI" id="CHEBI:30616"/>
    </ligand>
</feature>
<comment type="caution">
    <text evidence="12">The sequence shown here is derived from an EMBL/GenBank/DDBJ whole genome shotgun (WGS) entry which is preliminary data.</text>
</comment>
<dbReference type="InterPro" id="IPR003694">
    <property type="entry name" value="NAD_synthase"/>
</dbReference>
<feature type="binding site" evidence="8">
    <location>
        <position position="209"/>
    </location>
    <ligand>
        <name>Mg(2+)</name>
        <dbReference type="ChEBI" id="CHEBI:18420"/>
    </ligand>
</feature>
<protein>
    <recommendedName>
        <fullName evidence="8 10">NH(3)-dependent NAD(+) synthetase</fullName>
        <ecNumber evidence="8 10">6.3.1.5</ecNumber>
    </recommendedName>
</protein>
<dbReference type="GO" id="GO:0009435">
    <property type="term" value="P:NAD+ biosynthetic process"/>
    <property type="evidence" value="ECO:0007669"/>
    <property type="project" value="UniProtKB-UniRule"/>
</dbReference>
<dbReference type="AlphaFoldDB" id="A0A3M9NIB5"/>
<evidence type="ECO:0000256" key="1">
    <source>
        <dbReference type="ARBA" id="ARBA00005859"/>
    </source>
</evidence>
<sequence>MVQEKSTKFSKNIISINNIELKISSITQKLKEEILQNLKRKGAIVGISGGIDSSVTFALAVKALGAKNVIGVMLPEKDSNSESKELALLLANQLGVQTIEENITNALEGFGCYRRRDQSVAAIFPEYNSSDYTMKIGINPKAISQHLPPIFSLTIVDKNGQSKSRLLPAKEYLQIVAASNFKQRCRMSMLYYHAERMYYAVVGTPNKHEVEQGFFVKHGDGGADILPIAHLYKTQVYQMAEYLNIPKEIIQRTPTSDTYSAEQTQEEFFFQLPFKEMDLIWYGFENGYDPSEVCKELNRSEDEIKAIYNNFIRKQKTTEYLRMSPIKNF</sequence>
<dbReference type="GO" id="GO:0046872">
    <property type="term" value="F:metal ion binding"/>
    <property type="evidence" value="ECO:0007669"/>
    <property type="project" value="UniProtKB-KW"/>
</dbReference>
<feature type="binding site" evidence="8">
    <location>
        <position position="233"/>
    </location>
    <ligand>
        <name>ATP</name>
        <dbReference type="ChEBI" id="CHEBI:30616"/>
    </ligand>
</feature>
<dbReference type="GO" id="GO:0003952">
    <property type="term" value="F:NAD+ synthase (glutamine-hydrolyzing) activity"/>
    <property type="evidence" value="ECO:0007669"/>
    <property type="project" value="InterPro"/>
</dbReference>
<dbReference type="PANTHER" id="PTHR23090">
    <property type="entry name" value="NH 3 /GLUTAMINE-DEPENDENT NAD + SYNTHETASE"/>
    <property type="match status" value="1"/>
</dbReference>
<feature type="binding site" evidence="8">
    <location>
        <position position="255"/>
    </location>
    <ligand>
        <name>ATP</name>
        <dbReference type="ChEBI" id="CHEBI:30616"/>
    </ligand>
</feature>
<evidence type="ECO:0000256" key="6">
    <source>
        <dbReference type="ARBA" id="ARBA00022842"/>
    </source>
</evidence>
<comment type="catalytic activity">
    <reaction evidence="8 10">
        <text>deamido-NAD(+) + NH4(+) + ATP = AMP + diphosphate + NAD(+) + H(+)</text>
        <dbReference type="Rhea" id="RHEA:21188"/>
        <dbReference type="ChEBI" id="CHEBI:15378"/>
        <dbReference type="ChEBI" id="CHEBI:28938"/>
        <dbReference type="ChEBI" id="CHEBI:30616"/>
        <dbReference type="ChEBI" id="CHEBI:33019"/>
        <dbReference type="ChEBI" id="CHEBI:57540"/>
        <dbReference type="ChEBI" id="CHEBI:58437"/>
        <dbReference type="ChEBI" id="CHEBI:456215"/>
        <dbReference type="EC" id="6.3.1.5"/>
    </reaction>
</comment>
<comment type="similarity">
    <text evidence="1 8 9">Belongs to the NAD synthetase family.</text>
</comment>
<organism evidence="12 13">
    <name type="scientific">Hanamia caeni</name>
    <dbReference type="NCBI Taxonomy" id="2294116"/>
    <lineage>
        <taxon>Bacteria</taxon>
        <taxon>Pseudomonadati</taxon>
        <taxon>Bacteroidota</taxon>
        <taxon>Chitinophagia</taxon>
        <taxon>Chitinophagales</taxon>
        <taxon>Chitinophagaceae</taxon>
        <taxon>Hanamia</taxon>
    </lineage>
</organism>
<keyword evidence="6 8" id="KW-0460">Magnesium</keyword>